<keyword evidence="2" id="KW-1185">Reference proteome</keyword>
<name>A0A8K0SWG6_9HYPO</name>
<dbReference type="AlphaFoldDB" id="A0A8K0SWG6"/>
<protein>
    <submittedName>
        <fullName evidence="1">Uncharacterized protein</fullName>
    </submittedName>
</protein>
<evidence type="ECO:0000313" key="2">
    <source>
        <dbReference type="Proteomes" id="UP000813444"/>
    </source>
</evidence>
<comment type="caution">
    <text evidence="1">The sequence shown here is derived from an EMBL/GenBank/DDBJ whole genome shotgun (WGS) entry which is preliminary data.</text>
</comment>
<organism evidence="1 2">
    <name type="scientific">Stachybotrys elegans</name>
    <dbReference type="NCBI Taxonomy" id="80388"/>
    <lineage>
        <taxon>Eukaryota</taxon>
        <taxon>Fungi</taxon>
        <taxon>Dikarya</taxon>
        <taxon>Ascomycota</taxon>
        <taxon>Pezizomycotina</taxon>
        <taxon>Sordariomycetes</taxon>
        <taxon>Hypocreomycetidae</taxon>
        <taxon>Hypocreales</taxon>
        <taxon>Stachybotryaceae</taxon>
        <taxon>Stachybotrys</taxon>
    </lineage>
</organism>
<sequence length="87" mass="9745">MRLLMLFAGLQHPCKTCKCSLSLIFFTMGEHGKDLITRLARDRSIWLAIPTLPTSQALPALFTMERVTWEADKSGTSICNYGPLCLL</sequence>
<evidence type="ECO:0000313" key="1">
    <source>
        <dbReference type="EMBL" id="KAH7324938.1"/>
    </source>
</evidence>
<gene>
    <name evidence="1" type="ORF">B0I35DRAFT_425231</name>
</gene>
<proteinExistence type="predicted"/>
<dbReference type="EMBL" id="JAGPNK010000003">
    <property type="protein sequence ID" value="KAH7324938.1"/>
    <property type="molecule type" value="Genomic_DNA"/>
</dbReference>
<reference evidence="1" key="1">
    <citation type="journal article" date="2021" name="Nat. Commun.">
        <title>Genetic determinants of endophytism in the Arabidopsis root mycobiome.</title>
        <authorList>
            <person name="Mesny F."/>
            <person name="Miyauchi S."/>
            <person name="Thiergart T."/>
            <person name="Pickel B."/>
            <person name="Atanasova L."/>
            <person name="Karlsson M."/>
            <person name="Huettel B."/>
            <person name="Barry K.W."/>
            <person name="Haridas S."/>
            <person name="Chen C."/>
            <person name="Bauer D."/>
            <person name="Andreopoulos W."/>
            <person name="Pangilinan J."/>
            <person name="LaButti K."/>
            <person name="Riley R."/>
            <person name="Lipzen A."/>
            <person name="Clum A."/>
            <person name="Drula E."/>
            <person name="Henrissat B."/>
            <person name="Kohler A."/>
            <person name="Grigoriev I.V."/>
            <person name="Martin F.M."/>
            <person name="Hacquard S."/>
        </authorList>
    </citation>
    <scope>NUCLEOTIDE SEQUENCE</scope>
    <source>
        <strain evidence="1">MPI-CAGE-CH-0235</strain>
    </source>
</reference>
<dbReference type="Proteomes" id="UP000813444">
    <property type="component" value="Unassembled WGS sequence"/>
</dbReference>
<accession>A0A8K0SWG6</accession>